<feature type="compositionally biased region" description="Low complexity" evidence="1">
    <location>
        <begin position="88"/>
        <end position="115"/>
    </location>
</feature>
<feature type="domain" description="Septum formation-related" evidence="3">
    <location>
        <begin position="230"/>
        <end position="325"/>
    </location>
</feature>
<proteinExistence type="predicted"/>
<keyword evidence="5" id="KW-1185">Reference proteome</keyword>
<feature type="compositionally biased region" description="Pro residues" evidence="1">
    <location>
        <begin position="55"/>
        <end position="87"/>
    </location>
</feature>
<evidence type="ECO:0000259" key="3">
    <source>
        <dbReference type="Pfam" id="PF13845"/>
    </source>
</evidence>
<name>A0AA37XDM4_9MICO</name>
<feature type="compositionally biased region" description="Gly residues" evidence="1">
    <location>
        <begin position="1"/>
        <end position="12"/>
    </location>
</feature>
<protein>
    <recommendedName>
        <fullName evidence="3">Septum formation-related domain-containing protein</fullName>
    </recommendedName>
</protein>
<feature type="compositionally biased region" description="Low complexity" evidence="1">
    <location>
        <begin position="40"/>
        <end position="54"/>
    </location>
</feature>
<feature type="region of interest" description="Disordered" evidence="1">
    <location>
        <begin position="1"/>
        <end position="128"/>
    </location>
</feature>
<dbReference type="Pfam" id="PF13845">
    <property type="entry name" value="Septum_form"/>
    <property type="match status" value="1"/>
</dbReference>
<sequence>MARPPGGHGSSGDPGASGTPEVPAVPTIPQAGPGAGGGPAPTAWDPGSSRSPYAAAPPPSAPGAAPPSAPGAVPPAGPQQPAWPAPSPYGSGPTGAGAPPSSPGQPAGAFSSPPSEMAGQSAGAGPSFAMPQLTQAPLDAVSVAAVVTGVLATGPVALVLGLVGLRRTTRSWLRSPRIAVTGIVLGAVGSIAWVVVAIVAALGGFGASGGVAEPGDVAEPRVVHPSLTAAGNCVEALPVQQEVGELTLVPCATPHAAQVLTTWEVEDATYPGPEAILADATERCDGELADRGLDDAAHLAWPLVPAPGGWDEGQRTASCLVRSAGAPLTEDLLG</sequence>
<keyword evidence="2" id="KW-0812">Transmembrane</keyword>
<evidence type="ECO:0000256" key="2">
    <source>
        <dbReference type="SAM" id="Phobius"/>
    </source>
</evidence>
<accession>A0AA37XDM4</accession>
<dbReference type="RefSeq" id="WP_284248576.1">
    <property type="nucleotide sequence ID" value="NZ_BSUM01000001.1"/>
</dbReference>
<dbReference type="EMBL" id="BSUM01000001">
    <property type="protein sequence ID" value="GMA30122.1"/>
    <property type="molecule type" value="Genomic_DNA"/>
</dbReference>
<evidence type="ECO:0000313" key="5">
    <source>
        <dbReference type="Proteomes" id="UP001157161"/>
    </source>
</evidence>
<evidence type="ECO:0000313" key="4">
    <source>
        <dbReference type="EMBL" id="GMA30122.1"/>
    </source>
</evidence>
<gene>
    <name evidence="4" type="ORF">GCM10025875_01140</name>
</gene>
<feature type="transmembrane region" description="Helical" evidence="2">
    <location>
        <begin position="177"/>
        <end position="205"/>
    </location>
</feature>
<keyword evidence="2" id="KW-1133">Transmembrane helix</keyword>
<organism evidence="4 5">
    <name type="scientific">Litorihabitans aurantiacus</name>
    <dbReference type="NCBI Taxonomy" id="1930061"/>
    <lineage>
        <taxon>Bacteria</taxon>
        <taxon>Bacillati</taxon>
        <taxon>Actinomycetota</taxon>
        <taxon>Actinomycetes</taxon>
        <taxon>Micrococcales</taxon>
        <taxon>Beutenbergiaceae</taxon>
        <taxon>Litorihabitans</taxon>
    </lineage>
</organism>
<reference evidence="4" key="2">
    <citation type="submission" date="2023-02" db="EMBL/GenBank/DDBJ databases">
        <authorList>
            <person name="Sun Q."/>
            <person name="Mori K."/>
        </authorList>
    </citation>
    <scope>NUCLEOTIDE SEQUENCE</scope>
    <source>
        <strain evidence="4">NBRC 112290</strain>
    </source>
</reference>
<dbReference type="Proteomes" id="UP001157161">
    <property type="component" value="Unassembled WGS sequence"/>
</dbReference>
<keyword evidence="2" id="KW-0472">Membrane</keyword>
<evidence type="ECO:0000256" key="1">
    <source>
        <dbReference type="SAM" id="MobiDB-lite"/>
    </source>
</evidence>
<feature type="transmembrane region" description="Helical" evidence="2">
    <location>
        <begin position="140"/>
        <end position="165"/>
    </location>
</feature>
<dbReference type="AlphaFoldDB" id="A0AA37XDM4"/>
<dbReference type="InterPro" id="IPR026004">
    <property type="entry name" value="Septum_form"/>
</dbReference>
<reference evidence="4" key="1">
    <citation type="journal article" date="2014" name="Int. J. Syst. Evol. Microbiol.">
        <title>Complete genome sequence of Corynebacterium casei LMG S-19264T (=DSM 44701T), isolated from a smear-ripened cheese.</title>
        <authorList>
            <consortium name="US DOE Joint Genome Institute (JGI-PGF)"/>
            <person name="Walter F."/>
            <person name="Albersmeier A."/>
            <person name="Kalinowski J."/>
            <person name="Ruckert C."/>
        </authorList>
    </citation>
    <scope>NUCLEOTIDE SEQUENCE</scope>
    <source>
        <strain evidence="4">NBRC 112290</strain>
    </source>
</reference>
<comment type="caution">
    <text evidence="4">The sequence shown here is derived from an EMBL/GenBank/DDBJ whole genome shotgun (WGS) entry which is preliminary data.</text>
</comment>